<organism evidence="3">
    <name type="scientific">bioreactor metagenome</name>
    <dbReference type="NCBI Taxonomy" id="1076179"/>
    <lineage>
        <taxon>unclassified sequences</taxon>
        <taxon>metagenomes</taxon>
        <taxon>ecological metagenomes</taxon>
    </lineage>
</organism>
<keyword evidence="1" id="KW-0145">Chemotaxis</keyword>
<keyword evidence="3" id="KW-0675">Receptor</keyword>
<protein>
    <submittedName>
        <fullName evidence="3">Chemoreceptor glutamine deamidase CheD</fullName>
        <ecNumber evidence="3">3.5.1.44</ecNumber>
    </submittedName>
</protein>
<dbReference type="HAMAP" id="MF_01440">
    <property type="entry name" value="CheD"/>
    <property type="match status" value="1"/>
</dbReference>
<reference evidence="3" key="1">
    <citation type="submission" date="2019-08" db="EMBL/GenBank/DDBJ databases">
        <authorList>
            <person name="Kucharzyk K."/>
            <person name="Murdoch R.W."/>
            <person name="Higgins S."/>
            <person name="Loffler F."/>
        </authorList>
    </citation>
    <scope>NUCLEOTIDE SEQUENCE</scope>
</reference>
<dbReference type="AlphaFoldDB" id="A0A645DIC7"/>
<dbReference type="SUPFAM" id="SSF64438">
    <property type="entry name" value="CNF1/YfiH-like putative cysteine hydrolases"/>
    <property type="match status" value="1"/>
</dbReference>
<dbReference type="InterPro" id="IPR011324">
    <property type="entry name" value="Cytotoxic_necrot_fac-like_cat"/>
</dbReference>
<dbReference type="GO" id="GO:0050568">
    <property type="term" value="F:protein-glutamine glutaminase activity"/>
    <property type="evidence" value="ECO:0007669"/>
    <property type="project" value="UniProtKB-EC"/>
</dbReference>
<dbReference type="EC" id="3.5.1.44" evidence="3"/>
<dbReference type="Gene3D" id="3.30.1330.200">
    <property type="match status" value="1"/>
</dbReference>
<dbReference type="CDD" id="cd16352">
    <property type="entry name" value="CheD"/>
    <property type="match status" value="1"/>
</dbReference>
<dbReference type="PANTHER" id="PTHR35147:SF1">
    <property type="entry name" value="CHEMORECEPTOR GLUTAMINE DEAMIDASE CHED-RELATED"/>
    <property type="match status" value="1"/>
</dbReference>
<comment type="caution">
    <text evidence="3">The sequence shown here is derived from an EMBL/GenBank/DDBJ whole genome shotgun (WGS) entry which is preliminary data.</text>
</comment>
<dbReference type="PROSITE" id="PS51257">
    <property type="entry name" value="PROKAR_LIPOPROTEIN"/>
    <property type="match status" value="1"/>
</dbReference>
<evidence type="ECO:0000256" key="2">
    <source>
        <dbReference type="ARBA" id="ARBA00022801"/>
    </source>
</evidence>
<dbReference type="Pfam" id="PF03975">
    <property type="entry name" value="CheD"/>
    <property type="match status" value="1"/>
</dbReference>
<evidence type="ECO:0000313" key="3">
    <source>
        <dbReference type="EMBL" id="MPM88563.1"/>
    </source>
</evidence>
<evidence type="ECO:0000256" key="1">
    <source>
        <dbReference type="ARBA" id="ARBA00022500"/>
    </source>
</evidence>
<dbReference type="PANTHER" id="PTHR35147">
    <property type="entry name" value="CHEMORECEPTOR GLUTAMINE DEAMIDASE CHED-RELATED"/>
    <property type="match status" value="1"/>
</dbReference>
<proteinExistence type="inferred from homology"/>
<accession>A0A645DIC7</accession>
<dbReference type="InterPro" id="IPR005659">
    <property type="entry name" value="Chemorcpt_Glu_NH3ase_CheD"/>
</dbReference>
<gene>
    <name evidence="3" type="primary">cheD_18</name>
    <name evidence="3" type="ORF">SDC9_135667</name>
</gene>
<dbReference type="EMBL" id="VSSQ01036164">
    <property type="protein sequence ID" value="MPM88563.1"/>
    <property type="molecule type" value="Genomic_DNA"/>
</dbReference>
<dbReference type="GO" id="GO:0006935">
    <property type="term" value="P:chemotaxis"/>
    <property type="evidence" value="ECO:0007669"/>
    <property type="project" value="UniProtKB-KW"/>
</dbReference>
<dbReference type="InterPro" id="IPR038592">
    <property type="entry name" value="CheD-like_sf"/>
</dbReference>
<keyword evidence="2 3" id="KW-0378">Hydrolase</keyword>
<name>A0A645DIC7_9ZZZZ</name>
<sequence>MSKVITVGIADMKFTRLEGILITYALGSCVGVCLYDPVVKVASMVHVMLPARLEGSNDSNIYKFADTGIIATIKKMETFGAIRSRITAKIAGGAKMFDIPNGSALGNIGMRNVDSVRQVLRSEGIPIINEDVGANYARTLLFDSSNGMCIIRTYGKKEFTF</sequence>